<evidence type="ECO:0000313" key="1">
    <source>
        <dbReference type="EMBL" id="RSD09263.1"/>
    </source>
</evidence>
<dbReference type="Proteomes" id="UP000267081">
    <property type="component" value="Unassembled WGS sequence"/>
</dbReference>
<sequence length="89" mass="9721">MGSTWWVVIEEQGGMGDGRGWGVADAAGYADRDTAFGEAYLLAKQHRPPRPSSPQKRVLLRVTDGYLVLVRGKTDVWQFRVTVGEEGGG</sequence>
<gene>
    <name evidence="1" type="ORF">EIY87_40170</name>
</gene>
<reference evidence="1 2" key="1">
    <citation type="submission" date="2018-12" db="EMBL/GenBank/DDBJ databases">
        <title>Amycolatopsis eburnea sp. nov. actinomycete associate with arbuscular mycorrhiza fungal spore.</title>
        <authorList>
            <person name="Lumyong S."/>
            <person name="Chaiya L."/>
        </authorList>
    </citation>
    <scope>NUCLEOTIDE SEQUENCE [LARGE SCALE GENOMIC DNA]</scope>
    <source>
        <strain evidence="1 2">GLM-1</strain>
    </source>
</reference>
<organism evidence="1 2">
    <name type="scientific">Amycolatopsis eburnea</name>
    <dbReference type="NCBI Taxonomy" id="2267691"/>
    <lineage>
        <taxon>Bacteria</taxon>
        <taxon>Bacillati</taxon>
        <taxon>Actinomycetota</taxon>
        <taxon>Actinomycetes</taxon>
        <taxon>Pseudonocardiales</taxon>
        <taxon>Pseudonocardiaceae</taxon>
        <taxon>Amycolatopsis</taxon>
    </lineage>
</organism>
<dbReference type="OrthoDB" id="3629263at2"/>
<comment type="caution">
    <text evidence="1">The sequence shown here is derived from an EMBL/GenBank/DDBJ whole genome shotgun (WGS) entry which is preliminary data.</text>
</comment>
<dbReference type="EMBL" id="RSEC01000061">
    <property type="protein sequence ID" value="RSD09263.1"/>
    <property type="molecule type" value="Genomic_DNA"/>
</dbReference>
<protein>
    <submittedName>
        <fullName evidence="1">Uncharacterized protein</fullName>
    </submittedName>
</protein>
<accession>A0A427SXE3</accession>
<name>A0A427SXE3_9PSEU</name>
<evidence type="ECO:0000313" key="2">
    <source>
        <dbReference type="Proteomes" id="UP000267081"/>
    </source>
</evidence>
<proteinExistence type="predicted"/>
<dbReference type="AlphaFoldDB" id="A0A427SXE3"/>
<dbReference type="RefSeq" id="WP_125315203.1">
    <property type="nucleotide sequence ID" value="NZ_RSEC01000061.1"/>
</dbReference>
<keyword evidence="2" id="KW-1185">Reference proteome</keyword>